<dbReference type="Proteomes" id="UP000014254">
    <property type="component" value="Unassembled WGS sequence"/>
</dbReference>
<dbReference type="SMART" id="SM00174">
    <property type="entry name" value="RHO"/>
    <property type="match status" value="1"/>
</dbReference>
<dbReference type="CDD" id="cd00154">
    <property type="entry name" value="Rab"/>
    <property type="match status" value="1"/>
</dbReference>
<dbReference type="GO" id="GO:0003924">
    <property type="term" value="F:GTPase activity"/>
    <property type="evidence" value="ECO:0007669"/>
    <property type="project" value="InterPro"/>
</dbReference>
<dbReference type="AlphaFoldDB" id="S2KGP4"/>
<dbReference type="STRING" id="1220926.S2KGP4"/>
<dbReference type="FunFam" id="3.40.50.300:FF:000808">
    <property type="entry name" value="Small GTP-binding protein, putative"/>
    <property type="match status" value="1"/>
</dbReference>
<dbReference type="SUPFAM" id="SSF52540">
    <property type="entry name" value="P-loop containing nucleoside triphosphate hydrolases"/>
    <property type="match status" value="1"/>
</dbReference>
<dbReference type="InterPro" id="IPR001806">
    <property type="entry name" value="Small_GTPase"/>
</dbReference>
<dbReference type="InterPro" id="IPR027417">
    <property type="entry name" value="P-loop_NTPase"/>
</dbReference>
<gene>
    <name evidence="2" type="ORF">HMPREF1544_01497</name>
</gene>
<evidence type="ECO:0000256" key="1">
    <source>
        <dbReference type="ARBA" id="ARBA00022741"/>
    </source>
</evidence>
<keyword evidence="3" id="KW-1185">Reference proteome</keyword>
<dbReference type="PANTHER" id="PTHR47978">
    <property type="match status" value="1"/>
</dbReference>
<dbReference type="PROSITE" id="PS51420">
    <property type="entry name" value="RHO"/>
    <property type="match status" value="1"/>
</dbReference>
<dbReference type="EMBL" id="KE123907">
    <property type="protein sequence ID" value="EPB91575.1"/>
    <property type="molecule type" value="Genomic_DNA"/>
</dbReference>
<dbReference type="SMART" id="SM00173">
    <property type="entry name" value="RAS"/>
    <property type="match status" value="1"/>
</dbReference>
<dbReference type="PROSITE" id="PS51417">
    <property type="entry name" value="ARF"/>
    <property type="match status" value="1"/>
</dbReference>
<dbReference type="GO" id="GO:0005525">
    <property type="term" value="F:GTP binding"/>
    <property type="evidence" value="ECO:0007669"/>
    <property type="project" value="InterPro"/>
</dbReference>
<dbReference type="InterPro" id="IPR005225">
    <property type="entry name" value="Small_GTP-bd"/>
</dbReference>
<dbReference type="OMA" id="DAQKYIT"/>
<name>S2KGP4_MUCC1</name>
<accession>S2KGP4</accession>
<dbReference type="PRINTS" id="PR00449">
    <property type="entry name" value="RASTRNSFRMNG"/>
</dbReference>
<dbReference type="eggNOG" id="KOG0092">
    <property type="taxonomic scope" value="Eukaryota"/>
</dbReference>
<dbReference type="VEuPathDB" id="FungiDB:HMPREF1544_01497"/>
<dbReference type="Pfam" id="PF00071">
    <property type="entry name" value="Ras"/>
    <property type="match status" value="1"/>
</dbReference>
<organism evidence="2 3">
    <name type="scientific">Mucor circinelloides f. circinelloides (strain 1006PhL)</name>
    <name type="common">Mucormycosis agent</name>
    <name type="synonym">Calyptromyces circinelloides</name>
    <dbReference type="NCBI Taxonomy" id="1220926"/>
    <lineage>
        <taxon>Eukaryota</taxon>
        <taxon>Fungi</taxon>
        <taxon>Fungi incertae sedis</taxon>
        <taxon>Mucoromycota</taxon>
        <taxon>Mucoromycotina</taxon>
        <taxon>Mucoromycetes</taxon>
        <taxon>Mucorales</taxon>
        <taxon>Mucorineae</taxon>
        <taxon>Mucoraceae</taxon>
        <taxon>Mucor</taxon>
    </lineage>
</organism>
<dbReference type="OrthoDB" id="26525at2759"/>
<proteinExistence type="predicted"/>
<dbReference type="NCBIfam" id="TIGR00231">
    <property type="entry name" value="small_GTP"/>
    <property type="match status" value="1"/>
</dbReference>
<dbReference type="Gene3D" id="3.40.50.300">
    <property type="entry name" value="P-loop containing nucleotide triphosphate hydrolases"/>
    <property type="match status" value="1"/>
</dbReference>
<keyword evidence="1" id="KW-0547">Nucleotide-binding</keyword>
<sequence length="211" mass="23778">MYGSSASTLEAKVVILGSQGVGKTSLVIRYIDKTFSPNSTSTIGASFMTKKQTVDNCKVRLQIWDTAGQERFRAMAPMYYRGAQAALLVYDITSQESFEELSSWIEELKRNMTEDLVIVVAANKLDLAQTRREVSYDDAQKYITRVLGPETLLYEVSAKEDDGRIEDIFIHIARVLVERKQYLPSVKRKPTTYLPMDEEPSTTKSSSCCGF</sequence>
<dbReference type="InParanoid" id="S2KGP4"/>
<evidence type="ECO:0000313" key="2">
    <source>
        <dbReference type="EMBL" id="EPB91575.1"/>
    </source>
</evidence>
<dbReference type="PROSITE" id="PS51421">
    <property type="entry name" value="RAS"/>
    <property type="match status" value="1"/>
</dbReference>
<reference evidence="3" key="1">
    <citation type="submission" date="2013-05" db="EMBL/GenBank/DDBJ databases">
        <title>The Genome sequence of Mucor circinelloides f. circinelloides 1006PhL.</title>
        <authorList>
            <consortium name="The Broad Institute Genomics Platform"/>
            <person name="Cuomo C."/>
            <person name="Earl A."/>
            <person name="Findley K."/>
            <person name="Lee S.C."/>
            <person name="Walker B."/>
            <person name="Young S."/>
            <person name="Zeng Q."/>
            <person name="Gargeya S."/>
            <person name="Fitzgerald M."/>
            <person name="Haas B."/>
            <person name="Abouelleil A."/>
            <person name="Allen A.W."/>
            <person name="Alvarado L."/>
            <person name="Arachchi H.M."/>
            <person name="Berlin A.M."/>
            <person name="Chapman S.B."/>
            <person name="Gainer-Dewar J."/>
            <person name="Goldberg J."/>
            <person name="Griggs A."/>
            <person name="Gujja S."/>
            <person name="Hansen M."/>
            <person name="Howarth C."/>
            <person name="Imamovic A."/>
            <person name="Ireland A."/>
            <person name="Larimer J."/>
            <person name="McCowan C."/>
            <person name="Murphy C."/>
            <person name="Pearson M."/>
            <person name="Poon T.W."/>
            <person name="Priest M."/>
            <person name="Roberts A."/>
            <person name="Saif S."/>
            <person name="Shea T."/>
            <person name="Sisk P."/>
            <person name="Sykes S."/>
            <person name="Wortman J."/>
            <person name="Nusbaum C."/>
            <person name="Birren B."/>
        </authorList>
    </citation>
    <scope>NUCLEOTIDE SEQUENCE [LARGE SCALE GENOMIC DNA]</scope>
    <source>
        <strain evidence="3">1006PhL</strain>
    </source>
</reference>
<evidence type="ECO:0000313" key="3">
    <source>
        <dbReference type="Proteomes" id="UP000014254"/>
    </source>
</evidence>
<protein>
    <submittedName>
        <fullName evidence="2">Rab family, other</fullName>
    </submittedName>
</protein>
<dbReference type="SMART" id="SM00175">
    <property type="entry name" value="RAB"/>
    <property type="match status" value="1"/>
</dbReference>
<dbReference type="PROSITE" id="PS51419">
    <property type="entry name" value="RAB"/>
    <property type="match status" value="1"/>
</dbReference>
<dbReference type="SMART" id="SM00176">
    <property type="entry name" value="RAN"/>
    <property type="match status" value="1"/>
</dbReference>